<dbReference type="PIRSF" id="PIRSF000355">
    <property type="entry name" value="NrdB"/>
    <property type="match status" value="1"/>
</dbReference>
<evidence type="ECO:0000313" key="2">
    <source>
        <dbReference type="EMBL" id="KKM00745.1"/>
    </source>
</evidence>
<dbReference type="NCBIfam" id="NF007184">
    <property type="entry name" value="PRK09614.1-3"/>
    <property type="match status" value="1"/>
</dbReference>
<dbReference type="AlphaFoldDB" id="A0A0F9GPE5"/>
<comment type="caution">
    <text evidence="2">The sequence shown here is derived from an EMBL/GenBank/DDBJ whole genome shotgun (WGS) entry which is preliminary data.</text>
</comment>
<dbReference type="SUPFAM" id="SSF47240">
    <property type="entry name" value="Ferritin-like"/>
    <property type="match status" value="1"/>
</dbReference>
<dbReference type="Pfam" id="PF00268">
    <property type="entry name" value="Ribonuc_red_sm"/>
    <property type="match status" value="1"/>
</dbReference>
<dbReference type="InterPro" id="IPR012348">
    <property type="entry name" value="RNR-like"/>
</dbReference>
<dbReference type="GO" id="GO:0016491">
    <property type="term" value="F:oxidoreductase activity"/>
    <property type="evidence" value="ECO:0007669"/>
    <property type="project" value="InterPro"/>
</dbReference>
<evidence type="ECO:0000256" key="1">
    <source>
        <dbReference type="ARBA" id="ARBA00009303"/>
    </source>
</evidence>
<dbReference type="GO" id="GO:0009263">
    <property type="term" value="P:deoxyribonucleotide biosynthetic process"/>
    <property type="evidence" value="ECO:0007669"/>
    <property type="project" value="InterPro"/>
</dbReference>
<proteinExistence type="inferred from homology"/>
<gene>
    <name evidence="2" type="ORF">LCGC14_1801380</name>
</gene>
<name>A0A0F9GPE5_9ZZZZ</name>
<dbReference type="InterPro" id="IPR009078">
    <property type="entry name" value="Ferritin-like_SF"/>
</dbReference>
<dbReference type="EMBL" id="LAZR01017361">
    <property type="protein sequence ID" value="KKM00745.1"/>
    <property type="molecule type" value="Genomic_DNA"/>
</dbReference>
<sequence length="261" mass="31126">MCVLRKLRGFLKKIMKAKKLFNPEGIDSINERKIIGGNTTNIFNLNNVKYSWANKLYRLMMENFWIPEKVDLTSDINDYKNLTLEEKKAFDGILSFLIFLDSVQTNNVPHISDYITSPEINLILAIQTYQEAIHSQSYQYLIETILPKETRNYIYDFWRDDKVLFERNKYIAQVFQNFLDKPSIDNFKRALIANYLLEGLYFYNGFNFFYNLASRHKMPGTADIIRYINRDELLHVVIFKRIIPEVMEDKDTPWIHEMFHT</sequence>
<dbReference type="Gene3D" id="1.10.620.20">
    <property type="entry name" value="Ribonucleotide Reductase, subunit A"/>
    <property type="match status" value="1"/>
</dbReference>
<accession>A0A0F9GPE5</accession>
<dbReference type="CDD" id="cd01049">
    <property type="entry name" value="RNRR2"/>
    <property type="match status" value="1"/>
</dbReference>
<dbReference type="InterPro" id="IPR033909">
    <property type="entry name" value="RNR_small"/>
</dbReference>
<dbReference type="InterPro" id="IPR000358">
    <property type="entry name" value="RNR_small_fam"/>
</dbReference>
<dbReference type="PANTHER" id="PTHR23409:SF18">
    <property type="entry name" value="RIBONUCLEOSIDE-DIPHOSPHATE REDUCTASE SUBUNIT M2"/>
    <property type="match status" value="1"/>
</dbReference>
<comment type="similarity">
    <text evidence="1">Belongs to the ribonucleoside diphosphate reductase small chain family.</text>
</comment>
<protein>
    <submittedName>
        <fullName evidence="2">Uncharacterized protein</fullName>
    </submittedName>
</protein>
<feature type="non-terminal residue" evidence="2">
    <location>
        <position position="261"/>
    </location>
</feature>
<reference evidence="2" key="1">
    <citation type="journal article" date="2015" name="Nature">
        <title>Complex archaea that bridge the gap between prokaryotes and eukaryotes.</title>
        <authorList>
            <person name="Spang A."/>
            <person name="Saw J.H."/>
            <person name="Jorgensen S.L."/>
            <person name="Zaremba-Niedzwiedzka K."/>
            <person name="Martijn J."/>
            <person name="Lind A.E."/>
            <person name="van Eijk R."/>
            <person name="Schleper C."/>
            <person name="Guy L."/>
            <person name="Ettema T.J."/>
        </authorList>
    </citation>
    <scope>NUCLEOTIDE SEQUENCE</scope>
</reference>
<dbReference type="PANTHER" id="PTHR23409">
    <property type="entry name" value="RIBONUCLEOSIDE-DIPHOSPHATE REDUCTASE SMALL CHAIN"/>
    <property type="match status" value="1"/>
</dbReference>
<organism evidence="2">
    <name type="scientific">marine sediment metagenome</name>
    <dbReference type="NCBI Taxonomy" id="412755"/>
    <lineage>
        <taxon>unclassified sequences</taxon>
        <taxon>metagenomes</taxon>
        <taxon>ecological metagenomes</taxon>
    </lineage>
</organism>